<dbReference type="InterPro" id="IPR029016">
    <property type="entry name" value="GAF-like_dom_sf"/>
</dbReference>
<dbReference type="EMBL" id="JAGSGB010000001">
    <property type="protein sequence ID" value="MBZ6378236.1"/>
    <property type="molecule type" value="Genomic_DNA"/>
</dbReference>
<keyword evidence="3" id="KW-0600">Photoreceptor protein</keyword>
<dbReference type="CDD" id="cd00130">
    <property type="entry name" value="PAS"/>
    <property type="match status" value="1"/>
</dbReference>
<keyword evidence="4" id="KW-0597">Phosphoprotein</keyword>
<dbReference type="Pfam" id="PF13185">
    <property type="entry name" value="GAF_2"/>
    <property type="match status" value="1"/>
</dbReference>
<evidence type="ECO:0000256" key="4">
    <source>
        <dbReference type="ARBA" id="ARBA00022553"/>
    </source>
</evidence>
<dbReference type="Gene3D" id="3.30.450.40">
    <property type="match status" value="1"/>
</dbReference>
<dbReference type="InterPro" id="IPR000014">
    <property type="entry name" value="PAS"/>
</dbReference>
<reference evidence="17 18" key="1">
    <citation type="submission" date="2021-04" db="EMBL/GenBank/DDBJ databases">
        <authorList>
            <person name="Pira H."/>
            <person name="Risdian C."/>
            <person name="Wink J."/>
        </authorList>
    </citation>
    <scope>NUCLEOTIDE SEQUENCE [LARGE SCALE GENOMIC DNA]</scope>
    <source>
        <strain evidence="17 18">DSM 107782</strain>
    </source>
</reference>
<dbReference type="InterPro" id="IPR011102">
    <property type="entry name" value="Sig_transdc_His_kinase_HWE"/>
</dbReference>
<feature type="domain" description="PAC" evidence="16">
    <location>
        <begin position="404"/>
        <end position="456"/>
    </location>
</feature>
<dbReference type="InterPro" id="IPR000700">
    <property type="entry name" value="PAS-assoc_C"/>
</dbReference>
<keyword evidence="6" id="KW-0285">Flavoprotein</keyword>
<dbReference type="Gene3D" id="3.30.450.20">
    <property type="entry name" value="PAS domain"/>
    <property type="match status" value="2"/>
</dbReference>
<dbReference type="Pfam" id="PF08448">
    <property type="entry name" value="PAS_4"/>
    <property type="match status" value="1"/>
</dbReference>
<proteinExistence type="predicted"/>
<dbReference type="Pfam" id="PF08447">
    <property type="entry name" value="PAS_3"/>
    <property type="match status" value="1"/>
</dbReference>
<evidence type="ECO:0000259" key="16">
    <source>
        <dbReference type="PROSITE" id="PS50113"/>
    </source>
</evidence>
<keyword evidence="10" id="KW-0547">Nucleotide-binding</keyword>
<protein>
    <recommendedName>
        <fullName evidence="2">histidine kinase</fullName>
        <ecNumber evidence="2">2.7.13.3</ecNumber>
    </recommendedName>
</protein>
<comment type="caution">
    <text evidence="17">The sequence shown here is derived from an EMBL/GenBank/DDBJ whole genome shotgun (WGS) entry which is preliminary data.</text>
</comment>
<dbReference type="Gene3D" id="3.30.565.10">
    <property type="entry name" value="Histidine kinase-like ATPase, C-terminal domain"/>
    <property type="match status" value="1"/>
</dbReference>
<comment type="catalytic activity">
    <reaction evidence="1">
        <text>ATP + protein L-histidine = ADP + protein N-phospho-L-histidine.</text>
        <dbReference type="EC" id="2.7.13.3"/>
    </reaction>
</comment>
<dbReference type="SUPFAM" id="SSF55781">
    <property type="entry name" value="GAF domain-like"/>
    <property type="match status" value="1"/>
</dbReference>
<evidence type="ECO:0000256" key="13">
    <source>
        <dbReference type="ARBA" id="ARBA00022991"/>
    </source>
</evidence>
<dbReference type="InterPro" id="IPR036890">
    <property type="entry name" value="HATPase_C_sf"/>
</dbReference>
<evidence type="ECO:0000256" key="2">
    <source>
        <dbReference type="ARBA" id="ARBA00012438"/>
    </source>
</evidence>
<accession>A0ABS7WJH4</accession>
<name>A0ABS7WJH4_9SPHN</name>
<keyword evidence="15" id="KW-0675">Receptor</keyword>
<evidence type="ECO:0000256" key="8">
    <source>
        <dbReference type="ARBA" id="ARBA00022679"/>
    </source>
</evidence>
<dbReference type="InterPro" id="IPR001610">
    <property type="entry name" value="PAC"/>
</dbReference>
<evidence type="ECO:0000256" key="5">
    <source>
        <dbReference type="ARBA" id="ARBA00022606"/>
    </source>
</evidence>
<keyword evidence="11" id="KW-0418">Kinase</keyword>
<keyword evidence="12" id="KW-0067">ATP-binding</keyword>
<evidence type="ECO:0000256" key="7">
    <source>
        <dbReference type="ARBA" id="ARBA00022643"/>
    </source>
</evidence>
<keyword evidence="5" id="KW-0716">Sensory transduction</keyword>
<dbReference type="PANTHER" id="PTHR41523:SF7">
    <property type="entry name" value="HISTIDINE KINASE"/>
    <property type="match status" value="1"/>
</dbReference>
<evidence type="ECO:0000313" key="18">
    <source>
        <dbReference type="Proteomes" id="UP000824621"/>
    </source>
</evidence>
<evidence type="ECO:0000256" key="10">
    <source>
        <dbReference type="ARBA" id="ARBA00022741"/>
    </source>
</evidence>
<dbReference type="Pfam" id="PF07536">
    <property type="entry name" value="HWE_HK"/>
    <property type="match status" value="1"/>
</dbReference>
<evidence type="ECO:0000256" key="9">
    <source>
        <dbReference type="ARBA" id="ARBA00022737"/>
    </source>
</evidence>
<sequence>MDRKFPFLSGGGEMGEIMRAHDWASTPFGPLESWPQSLRSALSICLNSAFPVAIYWGEELRLLYNDAWSVIPGPRHPSALGKPAKEVWSDIWHIIEPQLGQVLDGEGFATFDQLLPMQRYGFAEETFWNYSFTPIRGEDGSVVGVFNSGSETTNKVQEERRLSLLFQLVDRLGQEMSAEGIVEGAAEVLSEPMPGVSVALAHQKDGGYEILGPGEPALPRRLALQRARTMDEKLLETLRAGRTVVYDERHLDALGERGTAKMREKNIAALLAAPILQNREFVAAFFVTAREPRIWSDADIRLVAEIAERVWNAIELANARTRLRESDARFEMAVNASAIVGTWNWDLVNDLIFTDERFAELYSVEPAAAREGLSLDNFLGSLHPDDSGWVKERIEQAIERRGEFSAEYRLQQKDGTVRWVLAEGRCETNDTGRPVRFPGVSVDLTDRKNAEEKQALLVRELHHRVKNNLATVQSIIRYALRTSSTIDELQESVSARIAALSRTHDLLARGEWTTVSVETIFRTETEAYDDGLRVRLSGPDIELDADRAAALSTAVHELTTNALKHGALSSDKGNVEVDWHVHPD</sequence>
<dbReference type="SUPFAM" id="SSF55785">
    <property type="entry name" value="PYP-like sensor domain (PAS domain)"/>
    <property type="match status" value="2"/>
</dbReference>
<keyword evidence="7" id="KW-0288">FMN</keyword>
<evidence type="ECO:0000256" key="11">
    <source>
        <dbReference type="ARBA" id="ARBA00022777"/>
    </source>
</evidence>
<keyword evidence="13" id="KW-0157">Chromophore</keyword>
<dbReference type="InterPro" id="IPR013655">
    <property type="entry name" value="PAS_fold_3"/>
</dbReference>
<dbReference type="PANTHER" id="PTHR41523">
    <property type="entry name" value="TWO-COMPONENT SYSTEM SENSOR PROTEIN"/>
    <property type="match status" value="1"/>
</dbReference>
<keyword evidence="9" id="KW-0677">Repeat</keyword>
<keyword evidence="18" id="KW-1185">Reference proteome</keyword>
<evidence type="ECO:0000256" key="1">
    <source>
        <dbReference type="ARBA" id="ARBA00000085"/>
    </source>
</evidence>
<dbReference type="Proteomes" id="UP000824621">
    <property type="component" value="Unassembled WGS sequence"/>
</dbReference>
<gene>
    <name evidence="17" type="ORF">KCN53_06255</name>
</gene>
<dbReference type="EC" id="2.7.13.3" evidence="2"/>
<evidence type="ECO:0000313" key="17">
    <source>
        <dbReference type="EMBL" id="MBZ6378236.1"/>
    </source>
</evidence>
<dbReference type="InterPro" id="IPR013656">
    <property type="entry name" value="PAS_4"/>
</dbReference>
<evidence type="ECO:0000256" key="14">
    <source>
        <dbReference type="ARBA" id="ARBA00023026"/>
    </source>
</evidence>
<evidence type="ECO:0000256" key="3">
    <source>
        <dbReference type="ARBA" id="ARBA00022543"/>
    </source>
</evidence>
<dbReference type="SMART" id="SM00911">
    <property type="entry name" value="HWE_HK"/>
    <property type="match status" value="1"/>
</dbReference>
<dbReference type="InterPro" id="IPR035965">
    <property type="entry name" value="PAS-like_dom_sf"/>
</dbReference>
<dbReference type="NCBIfam" id="TIGR00229">
    <property type="entry name" value="sensory_box"/>
    <property type="match status" value="1"/>
</dbReference>
<dbReference type="RefSeq" id="WP_143712149.1">
    <property type="nucleotide sequence ID" value="NZ_JAGSGB010000001.1"/>
</dbReference>
<dbReference type="SMART" id="SM00086">
    <property type="entry name" value="PAC"/>
    <property type="match status" value="1"/>
</dbReference>
<dbReference type="InterPro" id="IPR003018">
    <property type="entry name" value="GAF"/>
</dbReference>
<keyword evidence="8" id="KW-0808">Transferase</keyword>
<organism evidence="17 18">
    <name type="scientific">Pacificimonas aurantium</name>
    <dbReference type="NCBI Taxonomy" id="1250540"/>
    <lineage>
        <taxon>Bacteria</taxon>
        <taxon>Pseudomonadati</taxon>
        <taxon>Pseudomonadota</taxon>
        <taxon>Alphaproteobacteria</taxon>
        <taxon>Sphingomonadales</taxon>
        <taxon>Sphingosinicellaceae</taxon>
        <taxon>Pacificimonas</taxon>
    </lineage>
</organism>
<evidence type="ECO:0000256" key="6">
    <source>
        <dbReference type="ARBA" id="ARBA00022630"/>
    </source>
</evidence>
<dbReference type="PROSITE" id="PS50113">
    <property type="entry name" value="PAC"/>
    <property type="match status" value="1"/>
</dbReference>
<evidence type="ECO:0000256" key="12">
    <source>
        <dbReference type="ARBA" id="ARBA00022840"/>
    </source>
</evidence>
<keyword evidence="14" id="KW-0843">Virulence</keyword>
<evidence type="ECO:0000256" key="15">
    <source>
        <dbReference type="ARBA" id="ARBA00023170"/>
    </source>
</evidence>